<evidence type="ECO:0000256" key="2">
    <source>
        <dbReference type="SAM" id="Phobius"/>
    </source>
</evidence>
<accession>A0A813J158</accession>
<protein>
    <submittedName>
        <fullName evidence="3">Uncharacterized protein</fullName>
    </submittedName>
</protein>
<comment type="caution">
    <text evidence="3">The sequence shown here is derived from an EMBL/GenBank/DDBJ whole genome shotgun (WGS) entry which is preliminary data.</text>
</comment>
<feature type="region of interest" description="Disordered" evidence="1">
    <location>
        <begin position="1"/>
        <end position="27"/>
    </location>
</feature>
<reference evidence="3" key="1">
    <citation type="submission" date="2021-02" db="EMBL/GenBank/DDBJ databases">
        <authorList>
            <person name="Dougan E. K."/>
            <person name="Rhodes N."/>
            <person name="Thang M."/>
            <person name="Chan C."/>
        </authorList>
    </citation>
    <scope>NUCLEOTIDE SEQUENCE</scope>
</reference>
<evidence type="ECO:0000313" key="4">
    <source>
        <dbReference type="Proteomes" id="UP000626109"/>
    </source>
</evidence>
<proteinExistence type="predicted"/>
<evidence type="ECO:0000313" key="3">
    <source>
        <dbReference type="EMBL" id="CAE8661037.1"/>
    </source>
</evidence>
<dbReference type="AlphaFoldDB" id="A0A813J158"/>
<gene>
    <name evidence="3" type="ORF">PGLA2088_LOCUS14387</name>
</gene>
<keyword evidence="2" id="KW-0472">Membrane</keyword>
<dbReference type="EMBL" id="CAJNNW010017512">
    <property type="protein sequence ID" value="CAE8661037.1"/>
    <property type="molecule type" value="Genomic_DNA"/>
</dbReference>
<sequence length="250" mass="26712">MTNGSCSGSCSCSSCSSCSNSSRGQSVGRSSRSRLLVVVLTACVALKPWAFAFFAGFAPSSHRAEVSSDQGAKLGGSLSSTLSAGQVLQRFRHALGSPVATAAAAGEGEQDGPLGDWVECEISFTPTIGDDKKRRSDTYTFHKKQLQEDFGHLYAKLGFTIQEGVMYKDIKTACREPDGLKGTCSDCFRFMFGGTIGFVGTASPKYYGKSSVSMEECVGDTMKLQADMDALPVDNSRPDTSIWCMQESTR</sequence>
<organism evidence="3 4">
    <name type="scientific">Polarella glacialis</name>
    <name type="common">Dinoflagellate</name>
    <dbReference type="NCBI Taxonomy" id="89957"/>
    <lineage>
        <taxon>Eukaryota</taxon>
        <taxon>Sar</taxon>
        <taxon>Alveolata</taxon>
        <taxon>Dinophyceae</taxon>
        <taxon>Suessiales</taxon>
        <taxon>Suessiaceae</taxon>
        <taxon>Polarella</taxon>
    </lineage>
</organism>
<keyword evidence="2" id="KW-0812">Transmembrane</keyword>
<name>A0A813J158_POLGL</name>
<dbReference type="Proteomes" id="UP000626109">
    <property type="component" value="Unassembled WGS sequence"/>
</dbReference>
<evidence type="ECO:0000256" key="1">
    <source>
        <dbReference type="SAM" id="MobiDB-lite"/>
    </source>
</evidence>
<keyword evidence="2" id="KW-1133">Transmembrane helix</keyword>
<feature type="transmembrane region" description="Helical" evidence="2">
    <location>
        <begin position="35"/>
        <end position="58"/>
    </location>
</feature>